<feature type="compositionally biased region" description="Basic and acidic residues" evidence="4">
    <location>
        <begin position="1"/>
        <end position="17"/>
    </location>
</feature>
<dbReference type="InterPro" id="IPR015943">
    <property type="entry name" value="WD40/YVTN_repeat-like_dom_sf"/>
</dbReference>
<dbReference type="InterPro" id="IPR036322">
    <property type="entry name" value="WD40_repeat_dom_sf"/>
</dbReference>
<dbReference type="PROSITE" id="PS50294">
    <property type="entry name" value="WD_REPEATS_REGION"/>
    <property type="match status" value="3"/>
</dbReference>
<keyword evidence="6" id="KW-1185">Reference proteome</keyword>
<dbReference type="Gene3D" id="2.130.10.10">
    <property type="entry name" value="YVTN repeat-like/Quinoprotein amine dehydrogenase"/>
    <property type="match status" value="2"/>
</dbReference>
<feature type="repeat" description="WD" evidence="3">
    <location>
        <begin position="190"/>
        <end position="225"/>
    </location>
</feature>
<evidence type="ECO:0000313" key="6">
    <source>
        <dbReference type="Proteomes" id="UP001189122"/>
    </source>
</evidence>
<dbReference type="InterPro" id="IPR001680">
    <property type="entry name" value="WD40_rpt"/>
</dbReference>
<dbReference type="PANTHER" id="PTHR14221">
    <property type="entry name" value="WD REPEAT DOMAIN 44"/>
    <property type="match status" value="1"/>
</dbReference>
<evidence type="ECO:0000256" key="3">
    <source>
        <dbReference type="PROSITE-ProRule" id="PRU00221"/>
    </source>
</evidence>
<organism evidence="5">
    <name type="scientific">Spirodela intermedia</name>
    <name type="common">Intermediate duckweed</name>
    <dbReference type="NCBI Taxonomy" id="51605"/>
    <lineage>
        <taxon>Eukaryota</taxon>
        <taxon>Viridiplantae</taxon>
        <taxon>Streptophyta</taxon>
        <taxon>Embryophyta</taxon>
        <taxon>Tracheophyta</taxon>
        <taxon>Spermatophyta</taxon>
        <taxon>Magnoliopsida</taxon>
        <taxon>Liliopsida</taxon>
        <taxon>Araceae</taxon>
        <taxon>Lemnoideae</taxon>
        <taxon>Spirodela</taxon>
    </lineage>
</organism>
<dbReference type="SMART" id="SM00320">
    <property type="entry name" value="WD40"/>
    <property type="match status" value="5"/>
</dbReference>
<dbReference type="PANTHER" id="PTHR14221:SF67">
    <property type="entry name" value="WD REPEAT-CONTAINING PROTEIN 44-LIKE"/>
    <property type="match status" value="1"/>
</dbReference>
<dbReference type="AlphaFoldDB" id="A0A7I8IY96"/>
<dbReference type="InterPro" id="IPR020472">
    <property type="entry name" value="WD40_PAC1"/>
</dbReference>
<dbReference type="EMBL" id="LR743594">
    <property type="protein sequence ID" value="CAA2623121.1"/>
    <property type="molecule type" value="Genomic_DNA"/>
</dbReference>
<evidence type="ECO:0000313" key="5">
    <source>
        <dbReference type="EMBL" id="CAA2623121.1"/>
    </source>
</evidence>
<dbReference type="SUPFAM" id="SSF50978">
    <property type="entry name" value="WD40 repeat-like"/>
    <property type="match status" value="1"/>
</dbReference>
<accession>A0A7I8IY96</accession>
<reference evidence="5 6" key="1">
    <citation type="submission" date="2019-12" db="EMBL/GenBank/DDBJ databases">
        <authorList>
            <person name="Scholz U."/>
            <person name="Mascher M."/>
            <person name="Fiebig A."/>
        </authorList>
    </citation>
    <scope>NUCLEOTIDE SEQUENCE</scope>
</reference>
<name>A0A7I8IY96_SPIIN</name>
<dbReference type="Proteomes" id="UP001189122">
    <property type="component" value="Unassembled WGS sequence"/>
</dbReference>
<evidence type="ECO:0000256" key="4">
    <source>
        <dbReference type="SAM" id="MobiDB-lite"/>
    </source>
</evidence>
<proteinExistence type="predicted"/>
<dbReference type="EMBL" id="CACRZD030000007">
    <property type="protein sequence ID" value="CAA6662682.1"/>
    <property type="molecule type" value="Genomic_DNA"/>
</dbReference>
<feature type="repeat" description="WD" evidence="3">
    <location>
        <begin position="150"/>
        <end position="190"/>
    </location>
</feature>
<dbReference type="InterPro" id="IPR040324">
    <property type="entry name" value="WDR44/Dgr2"/>
</dbReference>
<gene>
    <name evidence="5" type="ORF">SI7747_07009067</name>
</gene>
<keyword evidence="1 3" id="KW-0853">WD repeat</keyword>
<protein>
    <submittedName>
        <fullName evidence="5">Uncharacterized protein</fullName>
    </submittedName>
</protein>
<evidence type="ECO:0000256" key="2">
    <source>
        <dbReference type="ARBA" id="ARBA00022737"/>
    </source>
</evidence>
<sequence>MEKRSSDERDTSSEKGGRRSSSATDDSQDAQSHHGPERVKVRHYGKTWKELTGLFMSQEVRAHNGSIWSVKFSLDGRFLASAGEDCIIQIWQVMEMERKGDLLTERAAAAPSADDEEKSKATSVRKSLSFDQIVLPENIFTLSEKPICSFHGHFEDVLDLSWSKSEHLLSSSMDKTVRLWHMSSNSCLKIFSHSDYVTCIQFNPVNDDYFISGSLDAKVRLWSISGRQVVDWKDVHEMVTAACYTPDGKIRSSFFFFIVFIGCTGGFPQGGCHVYDASENKLRLRSRIDLQNKKKRSHHKKITGFQFVPGSSSEVLVTSADSRIRLVDGLQLVLKFKGFLNTSSQISASLTPDGKYVVCASEDSHVYVWRAAAATTRSYELFHCRDVSAAIAWPGAGRFSGGAAATWPEEKLLAATGKQSPPRRSAAAPAETPPAWGMVIVTACRGGEIRIFQNFGFPLRI</sequence>
<keyword evidence="2" id="KW-0677">Repeat</keyword>
<evidence type="ECO:0000256" key="1">
    <source>
        <dbReference type="ARBA" id="ARBA00022574"/>
    </source>
</evidence>
<dbReference type="PROSITE" id="PS50082">
    <property type="entry name" value="WD_REPEATS_2"/>
    <property type="match status" value="3"/>
</dbReference>
<dbReference type="PRINTS" id="PR00320">
    <property type="entry name" value="GPROTEINBRPT"/>
</dbReference>
<dbReference type="Pfam" id="PF00400">
    <property type="entry name" value="WD40"/>
    <property type="match status" value="4"/>
</dbReference>
<feature type="repeat" description="WD" evidence="3">
    <location>
        <begin position="60"/>
        <end position="93"/>
    </location>
</feature>
<feature type="region of interest" description="Disordered" evidence="4">
    <location>
        <begin position="1"/>
        <end position="41"/>
    </location>
</feature>